<dbReference type="EMBL" id="CABM01000061">
    <property type="protein sequence ID" value="CBH98750.1"/>
    <property type="molecule type" value="Genomic_DNA"/>
</dbReference>
<feature type="region of interest" description="Disordered" evidence="1">
    <location>
        <begin position="1"/>
        <end position="20"/>
    </location>
</feature>
<feature type="compositionally biased region" description="Basic and acidic residues" evidence="1">
    <location>
        <begin position="1"/>
        <end position="17"/>
    </location>
</feature>
<name>E6PUZ3_9ZZZZ</name>
<evidence type="ECO:0000256" key="1">
    <source>
        <dbReference type="SAM" id="MobiDB-lite"/>
    </source>
</evidence>
<dbReference type="AlphaFoldDB" id="E6PUZ3"/>
<accession>E6PUZ3</accession>
<evidence type="ECO:0000313" key="2">
    <source>
        <dbReference type="EMBL" id="CBH98750.1"/>
    </source>
</evidence>
<comment type="caution">
    <text evidence="2">The sequence shown here is derived from an EMBL/GenBank/DDBJ whole genome shotgun (WGS) entry which is preliminary data.</text>
</comment>
<organism evidence="2">
    <name type="scientific">mine drainage metagenome</name>
    <dbReference type="NCBI Taxonomy" id="410659"/>
    <lineage>
        <taxon>unclassified sequences</taxon>
        <taxon>metagenomes</taxon>
        <taxon>ecological metagenomes</taxon>
    </lineage>
</organism>
<gene>
    <name evidence="2" type="ORF">CARN2_4232</name>
</gene>
<protein>
    <submittedName>
        <fullName evidence="2">Uncharacterized protein</fullName>
    </submittedName>
</protein>
<proteinExistence type="predicted"/>
<reference evidence="2" key="1">
    <citation type="submission" date="2009-10" db="EMBL/GenBank/DDBJ databases">
        <title>Diversity of trophic interactions inside an arsenic-rich microbial ecosystem.</title>
        <authorList>
            <person name="Bertin P.N."/>
            <person name="Heinrich-Salmeron A."/>
            <person name="Pelletier E."/>
            <person name="Goulhen-Chollet F."/>
            <person name="Arsene-Ploetze F."/>
            <person name="Gallien S."/>
            <person name="Calteau A."/>
            <person name="Vallenet D."/>
            <person name="Casiot C."/>
            <person name="Chane-Woon-Ming B."/>
            <person name="Giloteaux L."/>
            <person name="Barakat M."/>
            <person name="Bonnefoy V."/>
            <person name="Bruneel O."/>
            <person name="Chandler M."/>
            <person name="Cleiss J."/>
            <person name="Duran R."/>
            <person name="Elbaz-Poulichet F."/>
            <person name="Fonknechten N."/>
            <person name="Lauga B."/>
            <person name="Mornico D."/>
            <person name="Ortet P."/>
            <person name="Schaeffer C."/>
            <person name="Siguier P."/>
            <person name="Alexander Thil Smith A."/>
            <person name="Van Dorsselaer A."/>
            <person name="Weissenbach J."/>
            <person name="Medigue C."/>
            <person name="Le Paslier D."/>
        </authorList>
    </citation>
    <scope>NUCLEOTIDE SEQUENCE</scope>
</reference>
<sequence>MAVRTPERHPAQPRELSDALPRPGIPQTWVVRIFRHAIQSIADSCNLKYPMVTCPGANQNSAIEIRQSFTSICQVCGFCHPSADSGAQRVKTWHAPFMALVGALVIGLSCGQAEAAAETAIDAQSSGPSILASPHAPGSMGRMTRALSNLEMSSHYWAGAL</sequence>